<evidence type="ECO:0000313" key="3">
    <source>
        <dbReference type="EMBL" id="DAE00990.1"/>
    </source>
</evidence>
<sequence length="66" mass="7336">MEKKLRISLAAARVNAGLSQEDVAKALNVGKQTIVSWEKGTSEPKISQALKLSELYHMPIDYIFFA</sequence>
<organism evidence="3">
    <name type="scientific">Myoviridae sp. ctXVO17</name>
    <dbReference type="NCBI Taxonomy" id="2825121"/>
    <lineage>
        <taxon>Viruses</taxon>
        <taxon>Duplodnaviria</taxon>
        <taxon>Heunggongvirae</taxon>
        <taxon>Uroviricota</taxon>
        <taxon>Caudoviricetes</taxon>
    </lineage>
</organism>
<dbReference type="InterPro" id="IPR010982">
    <property type="entry name" value="Lambda_DNA-bd_dom_sf"/>
</dbReference>
<evidence type="ECO:0000256" key="1">
    <source>
        <dbReference type="ARBA" id="ARBA00023125"/>
    </source>
</evidence>
<dbReference type="Gene3D" id="1.10.260.40">
    <property type="entry name" value="lambda repressor-like DNA-binding domains"/>
    <property type="match status" value="1"/>
</dbReference>
<dbReference type="GO" id="GO:0003677">
    <property type="term" value="F:DNA binding"/>
    <property type="evidence" value="ECO:0007669"/>
    <property type="project" value="UniProtKB-KW"/>
</dbReference>
<dbReference type="InterPro" id="IPR001387">
    <property type="entry name" value="Cro/C1-type_HTH"/>
</dbReference>
<keyword evidence="1" id="KW-0238">DNA-binding</keyword>
<dbReference type="SUPFAM" id="SSF47413">
    <property type="entry name" value="lambda repressor-like DNA-binding domains"/>
    <property type="match status" value="1"/>
</dbReference>
<accession>A0A8S5P1L1</accession>
<evidence type="ECO:0000259" key="2">
    <source>
        <dbReference type="PROSITE" id="PS50943"/>
    </source>
</evidence>
<dbReference type="EMBL" id="BK015316">
    <property type="protein sequence ID" value="DAE00990.1"/>
    <property type="molecule type" value="Genomic_DNA"/>
</dbReference>
<dbReference type="PANTHER" id="PTHR46558:SF13">
    <property type="entry name" value="HTH-TYPE TRANSCRIPTIONAL REGULATOR IMMR"/>
    <property type="match status" value="1"/>
</dbReference>
<dbReference type="CDD" id="cd00093">
    <property type="entry name" value="HTH_XRE"/>
    <property type="match status" value="1"/>
</dbReference>
<protein>
    <submittedName>
        <fullName evidence="3">Putative transcriptional regulator</fullName>
    </submittedName>
</protein>
<proteinExistence type="predicted"/>
<dbReference type="PANTHER" id="PTHR46558">
    <property type="entry name" value="TRACRIPTIONAL REGULATORY PROTEIN-RELATED-RELATED"/>
    <property type="match status" value="1"/>
</dbReference>
<dbReference type="PROSITE" id="PS50943">
    <property type="entry name" value="HTH_CROC1"/>
    <property type="match status" value="1"/>
</dbReference>
<dbReference type="Pfam" id="PF01381">
    <property type="entry name" value="HTH_3"/>
    <property type="match status" value="1"/>
</dbReference>
<dbReference type="SMART" id="SM00530">
    <property type="entry name" value="HTH_XRE"/>
    <property type="match status" value="1"/>
</dbReference>
<reference evidence="3" key="1">
    <citation type="journal article" date="2021" name="Proc. Natl. Acad. Sci. U.S.A.">
        <title>A Catalog of Tens of Thousands of Viruses from Human Metagenomes Reveals Hidden Associations with Chronic Diseases.</title>
        <authorList>
            <person name="Tisza M.J."/>
            <person name="Buck C.B."/>
        </authorList>
    </citation>
    <scope>NUCLEOTIDE SEQUENCE</scope>
    <source>
        <strain evidence="3">CtXVO17</strain>
    </source>
</reference>
<name>A0A8S5P1L1_9CAUD</name>
<feature type="domain" description="HTH cro/C1-type" evidence="2">
    <location>
        <begin position="9"/>
        <end position="63"/>
    </location>
</feature>